<dbReference type="HOGENOM" id="CLU_3117332_0_0_6"/>
<dbReference type="KEGG" id="ete:ETEE_0121"/>
<evidence type="ECO:0000313" key="2">
    <source>
        <dbReference type="EMBL" id="AIJ06606.1"/>
    </source>
</evidence>
<gene>
    <name evidence="2" type="ORF">ETEE_0121</name>
</gene>
<name>A0A076LEJ3_9GAMM</name>
<organism evidence="2 3">
    <name type="scientific">Edwardsiella anguillarum ET080813</name>
    <dbReference type="NCBI Taxonomy" id="667120"/>
    <lineage>
        <taxon>Bacteria</taxon>
        <taxon>Pseudomonadati</taxon>
        <taxon>Pseudomonadota</taxon>
        <taxon>Gammaproteobacteria</taxon>
        <taxon>Enterobacterales</taxon>
        <taxon>Hafniaceae</taxon>
        <taxon>Edwardsiella</taxon>
    </lineage>
</organism>
<evidence type="ECO:0000313" key="3">
    <source>
        <dbReference type="Proteomes" id="UP000028681"/>
    </source>
</evidence>
<sequence length="50" mass="5222">MSWYSTTTIGGAPGVTPLPASFPPAIKKPAPKARGVKAKIKQTVKNNVSE</sequence>
<dbReference type="Proteomes" id="UP000028681">
    <property type="component" value="Chromosome"/>
</dbReference>
<protein>
    <submittedName>
        <fullName evidence="2">Uncharacterized protein</fullName>
    </submittedName>
</protein>
<proteinExistence type="predicted"/>
<dbReference type="EMBL" id="CP006664">
    <property type="protein sequence ID" value="AIJ06606.1"/>
    <property type="molecule type" value="Genomic_DNA"/>
</dbReference>
<feature type="region of interest" description="Disordered" evidence="1">
    <location>
        <begin position="1"/>
        <end position="50"/>
    </location>
</feature>
<feature type="compositionally biased region" description="Basic residues" evidence="1">
    <location>
        <begin position="29"/>
        <end position="42"/>
    </location>
</feature>
<accession>A0A076LEJ3</accession>
<reference evidence="2 3" key="1">
    <citation type="journal article" date="2012" name="PLoS ONE">
        <title>Edwardsiella comparative phylogenomics reveal the new intra/inter-species taxonomic relationships, virulence evolution and niche adaptation mechanisms.</title>
        <authorList>
            <person name="Yang M."/>
            <person name="Lv Y."/>
            <person name="Xiao J."/>
            <person name="Wu H."/>
            <person name="Zheng H."/>
            <person name="Liu Q."/>
            <person name="Zhang Y."/>
            <person name="Wang Q."/>
        </authorList>
    </citation>
    <scope>NUCLEOTIDE SEQUENCE [LARGE SCALE GENOMIC DNA]</scope>
    <source>
        <strain evidence="3">080813</strain>
    </source>
</reference>
<evidence type="ECO:0000256" key="1">
    <source>
        <dbReference type="SAM" id="MobiDB-lite"/>
    </source>
</evidence>
<dbReference type="AlphaFoldDB" id="A0A076LEJ3"/>